<evidence type="ECO:0000259" key="18">
    <source>
        <dbReference type="Pfam" id="PF07715"/>
    </source>
</evidence>
<dbReference type="Proteomes" id="UP000253940">
    <property type="component" value="Chromosome"/>
</dbReference>
<evidence type="ECO:0000256" key="15">
    <source>
        <dbReference type="RuleBase" id="RU003357"/>
    </source>
</evidence>
<dbReference type="PANTHER" id="PTHR32552:SF68">
    <property type="entry name" value="FERRICHROME OUTER MEMBRANE TRANSPORTER_PHAGE RECEPTOR"/>
    <property type="match status" value="1"/>
</dbReference>
<comment type="subcellular location">
    <subcellularLocation>
        <location evidence="1 14">Cell outer membrane</location>
        <topology evidence="1 14">Multi-pass membrane protein</topology>
    </subcellularLocation>
</comment>
<organism evidence="19 20">
    <name type="scientific">Aquirhabdus parva</name>
    <dbReference type="NCBI Taxonomy" id="2283318"/>
    <lineage>
        <taxon>Bacteria</taxon>
        <taxon>Pseudomonadati</taxon>
        <taxon>Pseudomonadota</taxon>
        <taxon>Gammaproteobacteria</taxon>
        <taxon>Moraxellales</taxon>
        <taxon>Moraxellaceae</taxon>
        <taxon>Aquirhabdus</taxon>
    </lineage>
</organism>
<proteinExistence type="inferred from homology"/>
<dbReference type="SUPFAM" id="SSF56935">
    <property type="entry name" value="Porins"/>
    <property type="match status" value="1"/>
</dbReference>
<feature type="domain" description="TonB-dependent receptor-like beta-barrel" evidence="17">
    <location>
        <begin position="255"/>
        <end position="680"/>
    </location>
</feature>
<keyword evidence="11 14" id="KW-0472">Membrane</keyword>
<keyword evidence="9" id="KW-0406">Ion transport</keyword>
<dbReference type="OrthoDB" id="127311at2"/>
<keyword evidence="3 14" id="KW-0813">Transport</keyword>
<dbReference type="CDD" id="cd01347">
    <property type="entry name" value="ligand_gated_channel"/>
    <property type="match status" value="1"/>
</dbReference>
<dbReference type="KEGG" id="mbah:HYN46_11070"/>
<reference evidence="19 20" key="1">
    <citation type="submission" date="2018-07" db="EMBL/GenBank/DDBJ databases">
        <title>Genome sequencing of Moraxellaceae gen. HYN0046.</title>
        <authorList>
            <person name="Kim M."/>
            <person name="Yi H."/>
        </authorList>
    </citation>
    <scope>NUCLEOTIDE SEQUENCE [LARGE SCALE GENOMIC DNA]</scope>
    <source>
        <strain evidence="19 20">HYN0046</strain>
    </source>
</reference>
<accession>A0A345P7S5</accession>
<evidence type="ECO:0000256" key="5">
    <source>
        <dbReference type="ARBA" id="ARBA00022496"/>
    </source>
</evidence>
<keyword evidence="5" id="KW-0410">Iron transport</keyword>
<dbReference type="GO" id="GO:0015344">
    <property type="term" value="F:siderophore uptake transmembrane transporter activity"/>
    <property type="evidence" value="ECO:0007669"/>
    <property type="project" value="TreeGrafter"/>
</dbReference>
<dbReference type="Pfam" id="PF00593">
    <property type="entry name" value="TonB_dep_Rec_b-barrel"/>
    <property type="match status" value="1"/>
</dbReference>
<keyword evidence="4 14" id="KW-1134">Transmembrane beta strand</keyword>
<dbReference type="GO" id="GO:0015891">
    <property type="term" value="P:siderophore transport"/>
    <property type="evidence" value="ECO:0007669"/>
    <property type="project" value="InterPro"/>
</dbReference>
<dbReference type="PROSITE" id="PS52016">
    <property type="entry name" value="TONB_DEPENDENT_REC_3"/>
    <property type="match status" value="1"/>
</dbReference>
<protein>
    <submittedName>
        <fullName evidence="19">TonB-dependent siderophore receptor</fullName>
    </submittedName>
</protein>
<dbReference type="InterPro" id="IPR037066">
    <property type="entry name" value="Plug_dom_sf"/>
</dbReference>
<evidence type="ECO:0000259" key="17">
    <source>
        <dbReference type="Pfam" id="PF00593"/>
    </source>
</evidence>
<evidence type="ECO:0000256" key="4">
    <source>
        <dbReference type="ARBA" id="ARBA00022452"/>
    </source>
</evidence>
<evidence type="ECO:0000256" key="11">
    <source>
        <dbReference type="ARBA" id="ARBA00023136"/>
    </source>
</evidence>
<evidence type="ECO:0000313" key="19">
    <source>
        <dbReference type="EMBL" id="AXI03334.1"/>
    </source>
</evidence>
<feature type="chain" id="PRO_5016848897" evidence="16">
    <location>
        <begin position="23"/>
        <end position="711"/>
    </location>
</feature>
<dbReference type="Gene3D" id="2.170.130.10">
    <property type="entry name" value="TonB-dependent receptor, plug domain"/>
    <property type="match status" value="1"/>
</dbReference>
<evidence type="ECO:0000256" key="6">
    <source>
        <dbReference type="ARBA" id="ARBA00022692"/>
    </source>
</evidence>
<dbReference type="PANTHER" id="PTHR32552">
    <property type="entry name" value="FERRICHROME IRON RECEPTOR-RELATED"/>
    <property type="match status" value="1"/>
</dbReference>
<evidence type="ECO:0000256" key="14">
    <source>
        <dbReference type="PROSITE-ProRule" id="PRU01360"/>
    </source>
</evidence>
<dbReference type="Pfam" id="PF07715">
    <property type="entry name" value="Plug"/>
    <property type="match status" value="1"/>
</dbReference>
<feature type="signal peptide" evidence="16">
    <location>
        <begin position="1"/>
        <end position="22"/>
    </location>
</feature>
<evidence type="ECO:0000256" key="9">
    <source>
        <dbReference type="ARBA" id="ARBA00023065"/>
    </source>
</evidence>
<dbReference type="AlphaFoldDB" id="A0A345P7S5"/>
<dbReference type="NCBIfam" id="TIGR01783">
    <property type="entry name" value="TonB-siderophor"/>
    <property type="match status" value="1"/>
</dbReference>
<evidence type="ECO:0000256" key="2">
    <source>
        <dbReference type="ARBA" id="ARBA00009810"/>
    </source>
</evidence>
<comment type="similarity">
    <text evidence="2 14 15">Belongs to the TonB-dependent receptor family.</text>
</comment>
<keyword evidence="7 16" id="KW-0732">Signal</keyword>
<evidence type="ECO:0000256" key="7">
    <source>
        <dbReference type="ARBA" id="ARBA00022729"/>
    </source>
</evidence>
<dbReference type="GO" id="GO:0038023">
    <property type="term" value="F:signaling receptor activity"/>
    <property type="evidence" value="ECO:0007669"/>
    <property type="project" value="InterPro"/>
</dbReference>
<dbReference type="InterPro" id="IPR000531">
    <property type="entry name" value="Beta-barrel_TonB"/>
</dbReference>
<dbReference type="RefSeq" id="WP_114899443.1">
    <property type="nucleotide sequence ID" value="NZ_CP031222.1"/>
</dbReference>
<keyword evidence="13 14" id="KW-0998">Cell outer membrane</keyword>
<evidence type="ECO:0000256" key="13">
    <source>
        <dbReference type="ARBA" id="ARBA00023237"/>
    </source>
</evidence>
<evidence type="ECO:0000256" key="1">
    <source>
        <dbReference type="ARBA" id="ARBA00004571"/>
    </source>
</evidence>
<dbReference type="EMBL" id="CP031222">
    <property type="protein sequence ID" value="AXI03334.1"/>
    <property type="molecule type" value="Genomic_DNA"/>
</dbReference>
<gene>
    <name evidence="19" type="ORF">HYN46_11070</name>
</gene>
<evidence type="ECO:0000256" key="8">
    <source>
        <dbReference type="ARBA" id="ARBA00023004"/>
    </source>
</evidence>
<dbReference type="InterPro" id="IPR012910">
    <property type="entry name" value="Plug_dom"/>
</dbReference>
<keyword evidence="10 15" id="KW-0798">TonB box</keyword>
<evidence type="ECO:0000256" key="16">
    <source>
        <dbReference type="SAM" id="SignalP"/>
    </source>
</evidence>
<dbReference type="FunFam" id="2.170.130.10:FF:000001">
    <property type="entry name" value="Catecholate siderophore TonB-dependent receptor"/>
    <property type="match status" value="1"/>
</dbReference>
<keyword evidence="12 19" id="KW-0675">Receptor</keyword>
<sequence length="711" mass="78280">MRAAQLFTLTTLALATSPYVQAEDDMTEAGREKTLQTITVIGTKETASSAVKGYVAKRSSAGTKTDTALLEIPQSISVITADQIKDQNAQSISEALRYSAGVTAEPYGVDNRGDYYALRGGSSGSVVLDGLRLPLIGSWGSMHDEPYAFQRVEVIRGPSAVTYGQNPPGGLVNLVSKQPQKTAQHEIVIQGGTNDHRQVAVDFTGPIDQDGTLLYRFVGLTNNSGTQVEYAKVRRDYIAPSLTWLPDSKTKLMIYGQYQKDESGNTNAFLPWAGTRLDAPGSYPKISSRLFIGEPDWDSYGGQRTRIGYSFERKLSDDWTLRQNLRHDNANGHYNTMYADCCGWMGPRPSDRTVNRVWYAGQPTSDVTSADLQLEGKLNFDRLEHTLFFGVDSAQERSTNPSVSGLDPTPFDLYAPVYGRFAEPVADFGVISPTRTTQLGISVQDQIKFDHHWVLVAGLRHDHAKVTVDDSANAGVDESAWSRRFGLVYLADHGLAPYLSYSQSFEALAGTDFYGQTFKPKRGEQYEAGLKWSPIGKPYMVSVATFQLKEKNRLTTDPNNPQNQLQLGEVTVKGFELEGNARYQNLEVLGSYTYTNARDTTGPVKGTQLESIPKHSASLWAKYNFALADVSGFSVGSGVRYLGRNWGEGAVIDVPATTLVDALVSYTQDKWSVSLNAKNLFDKEYVATCLGRGDCWLGTRRSLVGSVSYHW</sequence>
<dbReference type="InterPro" id="IPR036942">
    <property type="entry name" value="Beta-barrel_TonB_sf"/>
</dbReference>
<evidence type="ECO:0000313" key="20">
    <source>
        <dbReference type="Proteomes" id="UP000253940"/>
    </source>
</evidence>
<dbReference type="GO" id="GO:0009279">
    <property type="term" value="C:cell outer membrane"/>
    <property type="evidence" value="ECO:0007669"/>
    <property type="project" value="UniProtKB-SubCell"/>
</dbReference>
<keyword evidence="6 14" id="KW-0812">Transmembrane</keyword>
<dbReference type="InterPro" id="IPR039426">
    <property type="entry name" value="TonB-dep_rcpt-like"/>
</dbReference>
<dbReference type="InterPro" id="IPR010105">
    <property type="entry name" value="TonB_sidphr_rcpt"/>
</dbReference>
<keyword evidence="8" id="KW-0408">Iron</keyword>
<name>A0A345P7S5_9GAMM</name>
<evidence type="ECO:0000256" key="12">
    <source>
        <dbReference type="ARBA" id="ARBA00023170"/>
    </source>
</evidence>
<keyword evidence="20" id="KW-1185">Reference proteome</keyword>
<feature type="domain" description="TonB-dependent receptor plug" evidence="18">
    <location>
        <begin position="70"/>
        <end position="170"/>
    </location>
</feature>
<evidence type="ECO:0000256" key="10">
    <source>
        <dbReference type="ARBA" id="ARBA00023077"/>
    </source>
</evidence>
<evidence type="ECO:0000256" key="3">
    <source>
        <dbReference type="ARBA" id="ARBA00022448"/>
    </source>
</evidence>
<dbReference type="Gene3D" id="2.40.170.20">
    <property type="entry name" value="TonB-dependent receptor, beta-barrel domain"/>
    <property type="match status" value="1"/>
</dbReference>